<evidence type="ECO:0000256" key="1">
    <source>
        <dbReference type="ARBA" id="ARBA00023006"/>
    </source>
</evidence>
<accession>A0A232F3C9</accession>
<dbReference type="Pfam" id="PF04108">
    <property type="entry name" value="ATG17_like"/>
    <property type="match status" value="1"/>
</dbReference>
<dbReference type="GO" id="GO:0019901">
    <property type="term" value="F:protein kinase binding"/>
    <property type="evidence" value="ECO:0007669"/>
    <property type="project" value="TreeGrafter"/>
</dbReference>
<keyword evidence="2" id="KW-0175">Coiled coil</keyword>
<evidence type="ECO:0000313" key="5">
    <source>
        <dbReference type="Proteomes" id="UP000215335"/>
    </source>
</evidence>
<dbReference type="STRING" id="543379.A0A232F3C9"/>
<dbReference type="InterPro" id="IPR045326">
    <property type="entry name" value="ATG17-like_dom"/>
</dbReference>
<feature type="coiled-coil region" evidence="2">
    <location>
        <begin position="639"/>
        <end position="717"/>
    </location>
</feature>
<dbReference type="Proteomes" id="UP000215335">
    <property type="component" value="Unassembled WGS sequence"/>
</dbReference>
<keyword evidence="5" id="KW-1185">Reference proteome</keyword>
<keyword evidence="1" id="KW-0072">Autophagy</keyword>
<organism evidence="4 5">
    <name type="scientific">Trichomalopsis sarcophagae</name>
    <dbReference type="NCBI Taxonomy" id="543379"/>
    <lineage>
        <taxon>Eukaryota</taxon>
        <taxon>Metazoa</taxon>
        <taxon>Ecdysozoa</taxon>
        <taxon>Arthropoda</taxon>
        <taxon>Hexapoda</taxon>
        <taxon>Insecta</taxon>
        <taxon>Pterygota</taxon>
        <taxon>Neoptera</taxon>
        <taxon>Endopterygota</taxon>
        <taxon>Hymenoptera</taxon>
        <taxon>Apocrita</taxon>
        <taxon>Proctotrupomorpha</taxon>
        <taxon>Chalcidoidea</taxon>
        <taxon>Pteromalidae</taxon>
        <taxon>Pteromalinae</taxon>
        <taxon>Trichomalopsis</taxon>
    </lineage>
</organism>
<feature type="domain" description="Autophagy protein ATG17-like" evidence="3">
    <location>
        <begin position="134"/>
        <end position="480"/>
    </location>
</feature>
<dbReference type="GO" id="GO:0061709">
    <property type="term" value="P:reticulophagy"/>
    <property type="evidence" value="ECO:0007669"/>
    <property type="project" value="TreeGrafter"/>
</dbReference>
<dbReference type="PANTHER" id="PTHR13222:SF1">
    <property type="entry name" value="RB1-INDUCIBLE COILED-COIL PROTEIN 1"/>
    <property type="match status" value="1"/>
</dbReference>
<dbReference type="CDD" id="cd17060">
    <property type="entry name" value="Ubl_RB1CC1"/>
    <property type="match status" value="1"/>
</dbReference>
<gene>
    <name evidence="4" type="ORF">TSAR_004978</name>
</gene>
<dbReference type="GO" id="GO:0034727">
    <property type="term" value="P:piecemeal microautophagy of the nucleus"/>
    <property type="evidence" value="ECO:0007669"/>
    <property type="project" value="TreeGrafter"/>
</dbReference>
<dbReference type="GO" id="GO:0060090">
    <property type="term" value="F:molecular adaptor activity"/>
    <property type="evidence" value="ECO:0007669"/>
    <property type="project" value="TreeGrafter"/>
</dbReference>
<dbReference type="Gene3D" id="3.10.20.90">
    <property type="entry name" value="Phosphatidylinositol 3-kinase Catalytic Subunit, Chain A, domain 1"/>
    <property type="match status" value="1"/>
</dbReference>
<dbReference type="GO" id="GO:0061723">
    <property type="term" value="P:glycophagy"/>
    <property type="evidence" value="ECO:0007669"/>
    <property type="project" value="TreeGrafter"/>
</dbReference>
<evidence type="ECO:0000313" key="4">
    <source>
        <dbReference type="EMBL" id="OXU25019.1"/>
    </source>
</evidence>
<dbReference type="GO" id="GO:0034517">
    <property type="term" value="P:ribophagy"/>
    <property type="evidence" value="ECO:0007669"/>
    <property type="project" value="TreeGrafter"/>
</dbReference>
<dbReference type="InterPro" id="IPR040040">
    <property type="entry name" value="ATG11"/>
</dbReference>
<dbReference type="EMBL" id="NNAY01001136">
    <property type="protein sequence ID" value="OXU25019.1"/>
    <property type="molecule type" value="Genomic_DNA"/>
</dbReference>
<name>A0A232F3C9_9HYME</name>
<proteinExistence type="predicted"/>
<dbReference type="PANTHER" id="PTHR13222">
    <property type="entry name" value="RB1-INDUCIBLE COILED-COIL"/>
    <property type="match status" value="1"/>
</dbReference>
<evidence type="ECO:0000256" key="2">
    <source>
        <dbReference type="SAM" id="Coils"/>
    </source>
</evidence>
<dbReference type="GO" id="GO:1990316">
    <property type="term" value="C:Atg1/ULK1 kinase complex"/>
    <property type="evidence" value="ECO:0007669"/>
    <property type="project" value="TreeGrafter"/>
</dbReference>
<reference evidence="4 5" key="1">
    <citation type="journal article" date="2017" name="Curr. Biol.">
        <title>The Evolution of Venom by Co-option of Single-Copy Genes.</title>
        <authorList>
            <person name="Martinson E.O."/>
            <person name="Mrinalini"/>
            <person name="Kelkar Y.D."/>
            <person name="Chang C.H."/>
            <person name="Werren J.H."/>
        </authorList>
    </citation>
    <scope>NUCLEOTIDE SEQUENCE [LARGE SCALE GENOMIC DNA]</scope>
    <source>
        <strain evidence="4 5">Alberta</strain>
        <tissue evidence="4">Whole body</tissue>
    </source>
</reference>
<evidence type="ECO:0000259" key="3">
    <source>
        <dbReference type="Pfam" id="PF04108"/>
    </source>
</evidence>
<dbReference type="GO" id="GO:0034045">
    <property type="term" value="C:phagophore assembly site membrane"/>
    <property type="evidence" value="ECO:0007669"/>
    <property type="project" value="TreeGrafter"/>
</dbReference>
<dbReference type="AlphaFoldDB" id="A0A232F3C9"/>
<protein>
    <recommendedName>
        <fullName evidence="3">Autophagy protein ATG17-like domain-containing protein</fullName>
    </recommendedName>
</protein>
<comment type="caution">
    <text evidence="4">The sequence shown here is derived from an EMBL/GenBank/DDBJ whole genome shotgun (WGS) entry which is preliminary data.</text>
</comment>
<dbReference type="GO" id="GO:0000422">
    <property type="term" value="P:autophagy of mitochondrion"/>
    <property type="evidence" value="ECO:0007669"/>
    <property type="project" value="TreeGrafter"/>
</dbReference>
<sequence>MTSSNTLHIFDIASATMMHFDVKLAFENLSKLKEAIEKKCNIRSAHQVLLMSGGENLQPDAQISSYSTGSDTNPVYLFSKHVSELSPLFYTSSASLSEYDEPFMCEFQRQIFNSEKMVNGYKTFIARMKIAEQFYETALKQTKACENLVRNQHFQQQGWAAVIAHLEDLAQSCRDNAQILGKNFDSYIADRQDHLDILKNLDQVIEVLKKIPILPGLRDKCVDNSSLLADDTINTSNQTFERLTLLDWLSADRLKNFAAQCSRGLKRLDNRTMSFLKLEYDTVMLVANEQNVKEIRCVCERPYSLEMLMSKMKILLNDQANLLEKFHDDEYSELDLKDEGSTAGICFPHHDWLLLMLQNYNAMREIWQRCIKAREKLSVGVQRRLQRIVEIEQKIDEIDSKLVMYNDSLTRLCKELEILRQVHLTPSMYVSAVIEVVRRRNFSQSFLSWSNDLVDQMQALHSQELNKRTKFHSKFEGHFLNELFSGLDDIPPAFATEAPSPFDDGLPNLTTDDLNTLKYQLPDLDLSFTFPNLNTTAVSFFATDMVGSDELENIGCKPLSESTVEPGYTKSFLQNHHSLIKSFLVESKQDESMDSEYNITNIIQSFDETLKIRTRRLCEERQGLRVVNEFELLDFNNLLQTREEKIRSLKSLIAEKEAESEEDHLLLLMKQKLKFEQENMDKLRSIYNSIELRKKQAKEYQEKLAKEAKEVKMLESIFKHTLEKYEKTCKEMYDDNSPLL</sequence>
<dbReference type="GO" id="GO:0000045">
    <property type="term" value="P:autophagosome assembly"/>
    <property type="evidence" value="ECO:0007669"/>
    <property type="project" value="InterPro"/>
</dbReference>